<dbReference type="GO" id="GO:0005506">
    <property type="term" value="F:iron ion binding"/>
    <property type="evidence" value="ECO:0007669"/>
    <property type="project" value="TreeGrafter"/>
</dbReference>
<comment type="catalytic activity">
    <reaction evidence="13">
        <text>octadecanoyl-CoA + 2 Fe(II)-[cytochrome b5] + O2 + 2 H(+) = (9Z)-octadecenoyl-CoA + 2 Fe(III)-[cytochrome b5] + 2 H2O</text>
        <dbReference type="Rhea" id="RHEA:19721"/>
        <dbReference type="Rhea" id="RHEA-COMP:10438"/>
        <dbReference type="Rhea" id="RHEA-COMP:10439"/>
        <dbReference type="ChEBI" id="CHEBI:15377"/>
        <dbReference type="ChEBI" id="CHEBI:15378"/>
        <dbReference type="ChEBI" id="CHEBI:15379"/>
        <dbReference type="ChEBI" id="CHEBI:29033"/>
        <dbReference type="ChEBI" id="CHEBI:29034"/>
        <dbReference type="ChEBI" id="CHEBI:57387"/>
        <dbReference type="ChEBI" id="CHEBI:57394"/>
        <dbReference type="EC" id="1.14.19.1"/>
    </reaction>
</comment>
<dbReference type="HOGENOM" id="CLU_027359_3_2_1"/>
<dbReference type="InterPro" id="IPR001522">
    <property type="entry name" value="FADS-1_CS"/>
</dbReference>
<dbReference type="InterPro" id="IPR015876">
    <property type="entry name" value="Acyl-CoA_DS"/>
</dbReference>
<evidence type="ECO:0000256" key="9">
    <source>
        <dbReference type="ARBA" id="ARBA00023004"/>
    </source>
</evidence>
<evidence type="ECO:0000256" key="13">
    <source>
        <dbReference type="PIRNR" id="PIRNR000345"/>
    </source>
</evidence>
<keyword evidence="9 13" id="KW-0408">Iron</keyword>
<keyword evidence="11 14" id="KW-0472">Membrane</keyword>
<dbReference type="Proteomes" id="UP000054279">
    <property type="component" value="Unassembled WGS sequence"/>
</dbReference>
<feature type="transmembrane region" description="Helical" evidence="14">
    <location>
        <begin position="44"/>
        <end position="66"/>
    </location>
</feature>
<accession>A0A0C9VBY7</accession>
<evidence type="ECO:0000256" key="7">
    <source>
        <dbReference type="ARBA" id="ARBA00022989"/>
    </source>
</evidence>
<name>A0A0C9VBY7_SPHS4</name>
<comment type="subcellular location">
    <subcellularLocation>
        <location evidence="1">Membrane</location>
        <topology evidence="1">Multi-pass membrane protein</topology>
    </subcellularLocation>
</comment>
<gene>
    <name evidence="16" type="ORF">M422DRAFT_181218</name>
</gene>
<evidence type="ECO:0000256" key="2">
    <source>
        <dbReference type="ARBA" id="ARBA00009295"/>
    </source>
</evidence>
<dbReference type="SMART" id="SM01117">
    <property type="entry name" value="Cyt-b5"/>
    <property type="match status" value="1"/>
</dbReference>
<dbReference type="EC" id="1.14.19.1" evidence="13"/>
<evidence type="ECO:0000256" key="5">
    <source>
        <dbReference type="ARBA" id="ARBA00022723"/>
    </source>
</evidence>
<evidence type="ECO:0000256" key="8">
    <source>
        <dbReference type="ARBA" id="ARBA00023002"/>
    </source>
</evidence>
<dbReference type="InterPro" id="IPR009160">
    <property type="entry name" value="Acyl-CoA_deSatase_haem/ster-bd"/>
</dbReference>
<evidence type="ECO:0000256" key="10">
    <source>
        <dbReference type="ARBA" id="ARBA00023098"/>
    </source>
</evidence>
<protein>
    <recommendedName>
        <fullName evidence="13">Acyl-CoA desaturase</fullName>
        <ecNumber evidence="13">1.14.19.1</ecNumber>
    </recommendedName>
</protein>
<keyword evidence="13" id="KW-0813">Transport</keyword>
<dbReference type="CDD" id="cd03505">
    <property type="entry name" value="Delta9-FADS-like"/>
    <property type="match status" value="1"/>
</dbReference>
<keyword evidence="17" id="KW-1185">Reference proteome</keyword>
<evidence type="ECO:0000256" key="12">
    <source>
        <dbReference type="ARBA" id="ARBA00023160"/>
    </source>
</evidence>
<evidence type="ECO:0000313" key="16">
    <source>
        <dbReference type="EMBL" id="KIJ35025.1"/>
    </source>
</evidence>
<comment type="cofactor">
    <cofactor evidence="13">
        <name>Fe(2+)</name>
        <dbReference type="ChEBI" id="CHEBI:29033"/>
    </cofactor>
    <text evidence="13">Expected to bind 2 Fe(2+) ions per subunit.</text>
</comment>
<dbReference type="InterPro" id="IPR001199">
    <property type="entry name" value="Cyt_B5-like_heme/steroid-bd"/>
</dbReference>
<keyword evidence="5 13" id="KW-0479">Metal-binding</keyword>
<keyword evidence="7 14" id="KW-1133">Transmembrane helix</keyword>
<dbReference type="Pfam" id="PF00173">
    <property type="entry name" value="Cyt-b5"/>
    <property type="match status" value="1"/>
</dbReference>
<evidence type="ECO:0000256" key="1">
    <source>
        <dbReference type="ARBA" id="ARBA00004141"/>
    </source>
</evidence>
<comment type="function">
    <text evidence="13">Stearoyl-CoA desaturase that utilizes O(2) and electrons from reduced cytochrome b5 to introduce the first double bond into saturated fatty acyl-CoA substrates.</text>
</comment>
<keyword evidence="13" id="KW-0349">Heme</keyword>
<dbReference type="PIRSF" id="PIRSF000345">
    <property type="entry name" value="OLE1"/>
    <property type="match status" value="1"/>
</dbReference>
<dbReference type="Pfam" id="PF00487">
    <property type="entry name" value="FA_desaturase"/>
    <property type="match status" value="1"/>
</dbReference>
<dbReference type="PANTHER" id="PTHR11351">
    <property type="entry name" value="ACYL-COA DESATURASE"/>
    <property type="match status" value="1"/>
</dbReference>
<keyword evidence="4 14" id="KW-0812">Transmembrane</keyword>
<feature type="transmembrane region" description="Helical" evidence="14">
    <location>
        <begin position="15"/>
        <end position="35"/>
    </location>
</feature>
<dbReference type="PROSITE" id="PS50255">
    <property type="entry name" value="CYTOCHROME_B5_2"/>
    <property type="match status" value="1"/>
</dbReference>
<evidence type="ECO:0000256" key="6">
    <source>
        <dbReference type="ARBA" id="ARBA00022832"/>
    </source>
</evidence>
<evidence type="ECO:0000313" key="17">
    <source>
        <dbReference type="Proteomes" id="UP000054279"/>
    </source>
</evidence>
<keyword evidence="8 13" id="KW-0560">Oxidoreductase</keyword>
<dbReference type="OrthoDB" id="10260134at2759"/>
<dbReference type="EMBL" id="KN837193">
    <property type="protein sequence ID" value="KIJ35025.1"/>
    <property type="molecule type" value="Genomic_DNA"/>
</dbReference>
<dbReference type="InterPro" id="IPR005804">
    <property type="entry name" value="FA_desaturase_dom"/>
</dbReference>
<evidence type="ECO:0000256" key="11">
    <source>
        <dbReference type="ARBA" id="ARBA00023136"/>
    </source>
</evidence>
<evidence type="ECO:0000259" key="15">
    <source>
        <dbReference type="PROSITE" id="PS50255"/>
    </source>
</evidence>
<evidence type="ECO:0000256" key="14">
    <source>
        <dbReference type="SAM" id="Phobius"/>
    </source>
</evidence>
<feature type="transmembrane region" description="Helical" evidence="14">
    <location>
        <begin position="78"/>
        <end position="98"/>
    </location>
</feature>
<keyword evidence="6 13" id="KW-0276">Fatty acid metabolism</keyword>
<evidence type="ECO:0000256" key="3">
    <source>
        <dbReference type="ARBA" id="ARBA00022516"/>
    </source>
</evidence>
<dbReference type="GO" id="GO:0006636">
    <property type="term" value="P:unsaturated fatty acid biosynthetic process"/>
    <property type="evidence" value="ECO:0007669"/>
    <property type="project" value="UniProtKB-UniRule"/>
</dbReference>
<feature type="domain" description="Cytochrome b5 heme-binding" evidence="15">
    <location>
        <begin position="329"/>
        <end position="388"/>
    </location>
</feature>
<dbReference type="PRINTS" id="PR00075">
    <property type="entry name" value="FACDDSATRASE"/>
</dbReference>
<organism evidence="16 17">
    <name type="scientific">Sphaerobolus stellatus (strain SS14)</name>
    <dbReference type="NCBI Taxonomy" id="990650"/>
    <lineage>
        <taxon>Eukaryota</taxon>
        <taxon>Fungi</taxon>
        <taxon>Dikarya</taxon>
        <taxon>Basidiomycota</taxon>
        <taxon>Agaricomycotina</taxon>
        <taxon>Agaricomycetes</taxon>
        <taxon>Phallomycetidae</taxon>
        <taxon>Geastrales</taxon>
        <taxon>Sphaerobolaceae</taxon>
        <taxon>Sphaerobolus</taxon>
    </lineage>
</organism>
<comment type="similarity">
    <text evidence="2 13">Belongs to the fatty acid desaturase type 1 family.</text>
</comment>
<dbReference type="GO" id="GO:0004768">
    <property type="term" value="F:stearoyl-CoA 9-desaturase activity"/>
    <property type="evidence" value="ECO:0007669"/>
    <property type="project" value="UniProtKB-UniRule"/>
</dbReference>
<dbReference type="InterPro" id="IPR036400">
    <property type="entry name" value="Cyt_B5-like_heme/steroid_sf"/>
</dbReference>
<keyword evidence="12 13" id="KW-0275">Fatty acid biosynthesis</keyword>
<keyword evidence="10 13" id="KW-0443">Lipid metabolism</keyword>
<dbReference type="SUPFAM" id="SSF55856">
    <property type="entry name" value="Cytochrome b5-like heme/steroid binding domain"/>
    <property type="match status" value="1"/>
</dbReference>
<dbReference type="PANTHER" id="PTHR11351:SF31">
    <property type="entry name" value="DESATURASE 1, ISOFORM A-RELATED"/>
    <property type="match status" value="1"/>
</dbReference>
<dbReference type="AlphaFoldDB" id="A0A0C9VBY7"/>
<evidence type="ECO:0000256" key="4">
    <source>
        <dbReference type="ARBA" id="ARBA00022692"/>
    </source>
</evidence>
<proteinExistence type="inferred from homology"/>
<dbReference type="Gene3D" id="3.10.120.10">
    <property type="entry name" value="Cytochrome b5-like heme/steroid binding domain"/>
    <property type="match status" value="1"/>
</dbReference>
<dbReference type="PROSITE" id="PS00476">
    <property type="entry name" value="FATTY_ACID_DESATUR_1"/>
    <property type="match status" value="1"/>
</dbReference>
<reference evidence="16 17" key="1">
    <citation type="submission" date="2014-06" db="EMBL/GenBank/DDBJ databases">
        <title>Evolutionary Origins and Diversification of the Mycorrhizal Mutualists.</title>
        <authorList>
            <consortium name="DOE Joint Genome Institute"/>
            <consortium name="Mycorrhizal Genomics Consortium"/>
            <person name="Kohler A."/>
            <person name="Kuo A."/>
            <person name="Nagy L.G."/>
            <person name="Floudas D."/>
            <person name="Copeland A."/>
            <person name="Barry K.W."/>
            <person name="Cichocki N."/>
            <person name="Veneault-Fourrey C."/>
            <person name="LaButti K."/>
            <person name="Lindquist E.A."/>
            <person name="Lipzen A."/>
            <person name="Lundell T."/>
            <person name="Morin E."/>
            <person name="Murat C."/>
            <person name="Riley R."/>
            <person name="Ohm R."/>
            <person name="Sun H."/>
            <person name="Tunlid A."/>
            <person name="Henrissat B."/>
            <person name="Grigoriev I.V."/>
            <person name="Hibbett D.S."/>
            <person name="Martin F."/>
        </authorList>
    </citation>
    <scope>NUCLEOTIDE SEQUENCE [LARGE SCALE GENOMIC DNA]</scope>
    <source>
        <strain evidence="16 17">SS14</strain>
    </source>
</reference>
<keyword evidence="3 13" id="KW-0444">Lipid biosynthesis</keyword>
<sequence length="413" mass="47100">MNAGLFSNFPPVKGYRWFNMAILIVSPALAIYGLLTGQPYNLKTLIFACFYYLFSVIGITAGYHRLWSHRSYTASFPLQYFLILAGTSAVQGSCYWWARTHRAHHRHTDTDLDPYNSTRGLLWTHIGWIIVKSELHSGNADISDLRRDPLIQWQHRWYFLLQAVFGHIIPTILPGKLWGDWKGGVCIAGALRLTLAHHSIFAVNSLAHYLGETPYDDKLTPRDSLITAILTLGEGYHNFHHQFPTDYRSAFHWYQYDPTKWFITICTFLGFAKNLRVFPTNEIEKGALSMKLKELKAIQDRLHWPKGKDKLQVISWESFQEQSKARKLILISGFIHDISTFMDQHPGGKELLGSSIGKDMTAAFFGGIYSHSNAAHNLLAMKRVGILLGGVEHTPKEYIITPAEQLYITDKSD</sequence>
<dbReference type="GO" id="GO:0005789">
    <property type="term" value="C:endoplasmic reticulum membrane"/>
    <property type="evidence" value="ECO:0007669"/>
    <property type="project" value="TreeGrafter"/>
</dbReference>
<keyword evidence="13" id="KW-0249">Electron transport</keyword>